<feature type="compositionally biased region" description="Low complexity" evidence="1">
    <location>
        <begin position="756"/>
        <end position="771"/>
    </location>
</feature>
<feature type="compositionally biased region" description="Polar residues" evidence="1">
    <location>
        <begin position="447"/>
        <end position="461"/>
    </location>
</feature>
<dbReference type="InterPro" id="IPR013606">
    <property type="entry name" value="I-BAR_dom"/>
</dbReference>
<proteinExistence type="predicted"/>
<dbReference type="SUPFAM" id="SSF103657">
    <property type="entry name" value="BAR/IMD domain-like"/>
    <property type="match status" value="1"/>
</dbReference>
<feature type="compositionally biased region" description="Polar residues" evidence="1">
    <location>
        <begin position="485"/>
        <end position="497"/>
    </location>
</feature>
<accession>A0A9Q0MAZ9</accession>
<dbReference type="EMBL" id="JAPWDV010000002">
    <property type="protein sequence ID" value="KAJ6221247.1"/>
    <property type="molecule type" value="Genomic_DNA"/>
</dbReference>
<dbReference type="GO" id="GO:0015629">
    <property type="term" value="C:actin cytoskeleton"/>
    <property type="evidence" value="ECO:0007669"/>
    <property type="project" value="TreeGrafter"/>
</dbReference>
<evidence type="ECO:0000313" key="3">
    <source>
        <dbReference type="EMBL" id="KAJ6221247.1"/>
    </source>
</evidence>
<name>A0A9Q0MAZ9_BLOTA</name>
<comment type="caution">
    <text evidence="3">The sequence shown here is derived from an EMBL/GenBank/DDBJ whole genome shotgun (WGS) entry which is preliminary data.</text>
</comment>
<dbReference type="Pfam" id="PF08397">
    <property type="entry name" value="IMD"/>
    <property type="match status" value="2"/>
</dbReference>
<evidence type="ECO:0000313" key="4">
    <source>
        <dbReference type="Proteomes" id="UP001142055"/>
    </source>
</evidence>
<dbReference type="GO" id="GO:0003779">
    <property type="term" value="F:actin binding"/>
    <property type="evidence" value="ECO:0007669"/>
    <property type="project" value="InterPro"/>
</dbReference>
<feature type="region of interest" description="Disordered" evidence="1">
    <location>
        <begin position="564"/>
        <end position="663"/>
    </location>
</feature>
<evidence type="ECO:0000256" key="1">
    <source>
        <dbReference type="SAM" id="MobiDB-lite"/>
    </source>
</evidence>
<organism evidence="3 4">
    <name type="scientific">Blomia tropicalis</name>
    <name type="common">Mite</name>
    <dbReference type="NCBI Taxonomy" id="40697"/>
    <lineage>
        <taxon>Eukaryota</taxon>
        <taxon>Metazoa</taxon>
        <taxon>Ecdysozoa</taxon>
        <taxon>Arthropoda</taxon>
        <taxon>Chelicerata</taxon>
        <taxon>Arachnida</taxon>
        <taxon>Acari</taxon>
        <taxon>Acariformes</taxon>
        <taxon>Sarcoptiformes</taxon>
        <taxon>Astigmata</taxon>
        <taxon>Glycyphagoidea</taxon>
        <taxon>Echimyopodidae</taxon>
        <taxon>Blomia</taxon>
    </lineage>
</organism>
<dbReference type="InterPro" id="IPR027267">
    <property type="entry name" value="AH/BAR_dom_sf"/>
</dbReference>
<gene>
    <name evidence="3" type="ORF">RDWZM_007059</name>
</gene>
<keyword evidence="4" id="KW-1185">Reference proteome</keyword>
<dbReference type="GO" id="GO:0030031">
    <property type="term" value="P:cell projection assembly"/>
    <property type="evidence" value="ECO:0007669"/>
    <property type="project" value="TreeGrafter"/>
</dbReference>
<feature type="domain" description="IMD" evidence="2">
    <location>
        <begin position="2"/>
        <end position="289"/>
    </location>
</feature>
<dbReference type="OMA" id="MCSISSY"/>
<sequence>MDQSVITEHDCNVLGGLFQIIISDLKSGSSTWEDFVVKATKFQNQLKSTITASTAFLDAFQKVADMATTTRGGTKEIGTALTRLCLRHRSVEAKLKSFSSAILDCLITPLQDRIEEWKKTTLQLDKEHNKELKRLRQEFKKRQMCDSMMSNSGQGHYRSKKHSNRMSKGSKYDFFDSISSKGIYGTIGSLHKSNSSNLSRSLDSEMECNERLIMFEDLEKKAVRRALIEERSHFCLFVKFLRPVVEEEIAMIQEITHIQEIIDSLSKQTDDPFDLPPSSEIVISSLKLSKPGGNVGWNFHHQTPPSSPSSLGSRKSSMCSISSYNSSSSGSNYGQTGPNKYLSLTHIPTGNYGSNSIYSTNESIYMKKSEYSTTYDAGHCSPKTNETNELQFHLETDQNNKSEYQQHNNQSNTTAQSHRQHEQQQQQQQRPFIMKSTNPFLDMFSPDQIQSSNDHIQNNDGNGIYSEGSITPTNSDVKTNELFGDQNNGAITPSGSRNGKPPPAPPVRRTSSISNPNAITLGTLRNAAINTNYDQMGNNTSVYDEINVLTKSMNDINYSLKYTDFGNTQTGTNSTDSPTTTTNAGRRPSNESIGGSGTPKLIDHSNEKSEYQSVKSIFEGYSSSSSGIGDSHHQHSLHHHHQLSKEESIDSQPLPAPPPEAFMEYTNTSQSQMSTGGMNNNQHISTTTSAATATATNSSMNHHPHYNKITNVHREFLETLNSKLSQSPLVHQNNSTRISKRRSSSQSANPDECDQTYSKSRSSIRSSSTTRAGNNSCSTSRKNSFEKSTLIGNFRENFIDKLSQSLMQKQQLQQQQNPEQQMAKVAQTNILQRKQSVPDLNELNTNYHKNQNRVTFSSTLNLHSPTQQQSSSSFQVVQIQTNSTQQPIYASRNQLRREIQELYGTIGQQLPPQQSLYGDSNYQNGFFNKVRRPTHTKLHQI</sequence>
<dbReference type="GO" id="GO:0007009">
    <property type="term" value="P:plasma membrane organization"/>
    <property type="evidence" value="ECO:0007669"/>
    <property type="project" value="InterPro"/>
</dbReference>
<feature type="region of interest" description="Disordered" evidence="1">
    <location>
        <begin position="723"/>
        <end position="784"/>
    </location>
</feature>
<feature type="compositionally biased region" description="Polar residues" evidence="1">
    <location>
        <begin position="772"/>
        <end position="784"/>
    </location>
</feature>
<dbReference type="Proteomes" id="UP001142055">
    <property type="component" value="Chromosome 2"/>
</dbReference>
<feature type="compositionally biased region" description="Low complexity" evidence="1">
    <location>
        <begin position="568"/>
        <end position="582"/>
    </location>
</feature>
<dbReference type="InterPro" id="IPR030127">
    <property type="entry name" value="MTSS1/MTSS2"/>
</dbReference>
<dbReference type="PANTHER" id="PTHR15708">
    <property type="entry name" value="ACTIN BUNDLING/MISSING IN METASTASIS-RELATED"/>
    <property type="match status" value="1"/>
</dbReference>
<dbReference type="GO" id="GO:0009898">
    <property type="term" value="C:cytoplasmic side of plasma membrane"/>
    <property type="evidence" value="ECO:0007669"/>
    <property type="project" value="TreeGrafter"/>
</dbReference>
<dbReference type="Gene3D" id="1.20.1270.60">
    <property type="entry name" value="Arfaptin homology (AH) domain/BAR domain"/>
    <property type="match status" value="1"/>
</dbReference>
<feature type="region of interest" description="Disordered" evidence="1">
    <location>
        <begin position="400"/>
        <end position="517"/>
    </location>
</feature>
<dbReference type="AlphaFoldDB" id="A0A9Q0MAZ9"/>
<dbReference type="PANTHER" id="PTHR15708:SF4">
    <property type="entry name" value="FI21477P1-RELATED"/>
    <property type="match status" value="1"/>
</dbReference>
<evidence type="ECO:0000259" key="2">
    <source>
        <dbReference type="PROSITE" id="PS51338"/>
    </source>
</evidence>
<dbReference type="PROSITE" id="PS51338">
    <property type="entry name" value="IMD"/>
    <property type="match status" value="1"/>
</dbReference>
<protein>
    <recommendedName>
        <fullName evidence="2">IMD domain-containing protein</fullName>
    </recommendedName>
</protein>
<feature type="compositionally biased region" description="Polar residues" evidence="1">
    <location>
        <begin position="401"/>
        <end position="415"/>
    </location>
</feature>
<reference evidence="3" key="1">
    <citation type="submission" date="2022-12" db="EMBL/GenBank/DDBJ databases">
        <title>Genome assemblies of Blomia tropicalis.</title>
        <authorList>
            <person name="Cui Y."/>
        </authorList>
    </citation>
    <scope>NUCLEOTIDE SEQUENCE</scope>
    <source>
        <tissue evidence="3">Adult mites</tissue>
    </source>
</reference>
<dbReference type="GO" id="GO:0005543">
    <property type="term" value="F:phospholipid binding"/>
    <property type="evidence" value="ECO:0007669"/>
    <property type="project" value="TreeGrafter"/>
</dbReference>
<feature type="compositionally biased region" description="Polar residues" evidence="1">
    <location>
        <begin position="723"/>
        <end position="737"/>
    </location>
</feature>
<feature type="compositionally biased region" description="Polar residues" evidence="1">
    <location>
        <begin position="468"/>
        <end position="477"/>
    </location>
</feature>
<feature type="compositionally biased region" description="Low complexity" evidence="1">
    <location>
        <begin position="620"/>
        <end position="629"/>
    </location>
</feature>
<feature type="compositionally biased region" description="Basic and acidic residues" evidence="1">
    <location>
        <begin position="601"/>
        <end position="610"/>
    </location>
</feature>